<comment type="similarity">
    <text evidence="3 9">Belongs to the CobD/CbiB family.</text>
</comment>
<gene>
    <name evidence="10" type="primary">cbiB</name>
    <name evidence="9" type="synonym">cobD</name>
    <name evidence="10" type="ORF">M9189_11780</name>
</gene>
<keyword evidence="6 9" id="KW-0812">Transmembrane</keyword>
<feature type="transmembrane region" description="Helical" evidence="9">
    <location>
        <begin position="302"/>
        <end position="321"/>
    </location>
</feature>
<dbReference type="GO" id="GO:0015420">
    <property type="term" value="F:ABC-type vitamin B12 transporter activity"/>
    <property type="evidence" value="ECO:0007669"/>
    <property type="project" value="UniProtKB-UniRule"/>
</dbReference>
<dbReference type="Pfam" id="PF03186">
    <property type="entry name" value="CobD_Cbib"/>
    <property type="match status" value="1"/>
</dbReference>
<dbReference type="GO" id="GO:0009236">
    <property type="term" value="P:cobalamin biosynthetic process"/>
    <property type="evidence" value="ECO:0007669"/>
    <property type="project" value="UniProtKB-UniRule"/>
</dbReference>
<dbReference type="PANTHER" id="PTHR34308">
    <property type="entry name" value="COBALAMIN BIOSYNTHESIS PROTEIN CBIB"/>
    <property type="match status" value="1"/>
</dbReference>
<evidence type="ECO:0000256" key="6">
    <source>
        <dbReference type="ARBA" id="ARBA00022692"/>
    </source>
</evidence>
<evidence type="ECO:0000256" key="9">
    <source>
        <dbReference type="HAMAP-Rule" id="MF_00024"/>
    </source>
</evidence>
<dbReference type="AlphaFoldDB" id="A0A9J6ZNP7"/>
<comment type="function">
    <text evidence="9">Converts cobyric acid to cobinamide by the addition of aminopropanol on the F carboxylic group.</text>
</comment>
<reference evidence="10" key="2">
    <citation type="submission" date="2022-06" db="EMBL/GenBank/DDBJ databases">
        <title>Xiashengella guii gen. nov. sp. nov., a bacterium isolated form anaerobic digestion tank.</title>
        <authorList>
            <person name="Huang H."/>
        </authorList>
    </citation>
    <scope>NUCLEOTIDE SEQUENCE</scope>
    <source>
        <strain evidence="10">Ai-910</strain>
    </source>
</reference>
<evidence type="ECO:0000256" key="2">
    <source>
        <dbReference type="ARBA" id="ARBA00004953"/>
    </source>
</evidence>
<sequence length="322" mass="35343">MVESATISELLPWLLPLLLGYGADLLLGDPRHWPHPVKGFGHAIGKAESLLNRGSQRLLKGLLLVLVLVTTVFIALQYCTSLLALSPWLYYPAASLLVFWGLANRNLIDEVKAVDKALTNGGLPAGRRQLSMIVGRDTSRLDENQIRTAALETLSENLSDGVIAPLIYYLVGGLPLMWSYKMVNTLDSMLGYKSDRYRLFGRAAARLDDVANFVPARLTALLMVVVGGSPRALRFLFRYGHRHTSPNAGYPEAALAGILDLRFGGPATYHGRVHKKPWIGERSRVVSQKDLLRACAINQRSTLVMVILVVTVLLLQGGVLLP</sequence>
<feature type="transmembrane region" description="Helical" evidence="9">
    <location>
        <begin position="162"/>
        <end position="180"/>
    </location>
</feature>
<evidence type="ECO:0000313" key="11">
    <source>
        <dbReference type="Proteomes" id="UP001056426"/>
    </source>
</evidence>
<comment type="caution">
    <text evidence="9">Lacks conserved residue(s) required for the propagation of feature annotation.</text>
</comment>
<keyword evidence="5 9" id="KW-0169">Cobalamin biosynthesis</keyword>
<organism evidence="10 11">
    <name type="scientific">Xiashengella succiniciproducens</name>
    <dbReference type="NCBI Taxonomy" id="2949635"/>
    <lineage>
        <taxon>Bacteria</taxon>
        <taxon>Pseudomonadati</taxon>
        <taxon>Bacteroidota</taxon>
        <taxon>Bacteroidia</taxon>
        <taxon>Marinilabiliales</taxon>
        <taxon>Marinilabiliaceae</taxon>
        <taxon>Xiashengella</taxon>
    </lineage>
</organism>
<comment type="pathway">
    <text evidence="2 9">Cofactor biosynthesis; adenosylcobalamin biosynthesis.</text>
</comment>
<keyword evidence="8 9" id="KW-0472">Membrane</keyword>
<dbReference type="HAMAP" id="MF_00024">
    <property type="entry name" value="CobD_CbiB"/>
    <property type="match status" value="1"/>
</dbReference>
<dbReference type="RefSeq" id="WP_250723488.1">
    <property type="nucleotide sequence ID" value="NZ_CP098400.1"/>
</dbReference>
<dbReference type="Proteomes" id="UP001056426">
    <property type="component" value="Chromosome"/>
</dbReference>
<keyword evidence="4 9" id="KW-1003">Cell membrane</keyword>
<keyword evidence="11" id="KW-1185">Reference proteome</keyword>
<dbReference type="GO" id="GO:0048472">
    <property type="term" value="F:threonine-phosphate decarboxylase activity"/>
    <property type="evidence" value="ECO:0007669"/>
    <property type="project" value="InterPro"/>
</dbReference>
<proteinExistence type="inferred from homology"/>
<dbReference type="PANTHER" id="PTHR34308:SF1">
    <property type="entry name" value="COBALAMIN BIOSYNTHESIS PROTEIN CBIB"/>
    <property type="match status" value="1"/>
</dbReference>
<dbReference type="KEGG" id="alkq:M9189_11780"/>
<dbReference type="GO" id="GO:0005886">
    <property type="term" value="C:plasma membrane"/>
    <property type="evidence" value="ECO:0007669"/>
    <property type="project" value="UniProtKB-SubCell"/>
</dbReference>
<evidence type="ECO:0000313" key="10">
    <source>
        <dbReference type="EMBL" id="URW79532.1"/>
    </source>
</evidence>
<accession>A0A9J6ZNP7</accession>
<evidence type="ECO:0000256" key="3">
    <source>
        <dbReference type="ARBA" id="ARBA00006263"/>
    </source>
</evidence>
<reference evidence="10" key="1">
    <citation type="submission" date="2022-05" db="EMBL/GenBank/DDBJ databases">
        <authorList>
            <person name="Sun X."/>
        </authorList>
    </citation>
    <scope>NUCLEOTIDE SEQUENCE</scope>
    <source>
        <strain evidence="10">Ai-910</strain>
    </source>
</reference>
<evidence type="ECO:0000256" key="8">
    <source>
        <dbReference type="ARBA" id="ARBA00023136"/>
    </source>
</evidence>
<dbReference type="NCBIfam" id="TIGR00380">
    <property type="entry name" value="cobal_cbiB"/>
    <property type="match status" value="1"/>
</dbReference>
<protein>
    <recommendedName>
        <fullName evidence="9">Cobalamin biosynthesis protein CobD</fullName>
    </recommendedName>
</protein>
<name>A0A9J6ZNP7_9BACT</name>
<evidence type="ECO:0000256" key="1">
    <source>
        <dbReference type="ARBA" id="ARBA00004651"/>
    </source>
</evidence>
<dbReference type="InterPro" id="IPR004485">
    <property type="entry name" value="Cobalamin_biosynth_CobD/CbiB"/>
</dbReference>
<evidence type="ECO:0000256" key="7">
    <source>
        <dbReference type="ARBA" id="ARBA00022989"/>
    </source>
</evidence>
<evidence type="ECO:0000256" key="4">
    <source>
        <dbReference type="ARBA" id="ARBA00022475"/>
    </source>
</evidence>
<comment type="subcellular location">
    <subcellularLocation>
        <location evidence="1 9">Cell membrane</location>
        <topology evidence="1 9">Multi-pass membrane protein</topology>
    </subcellularLocation>
</comment>
<dbReference type="EMBL" id="CP098400">
    <property type="protein sequence ID" value="URW79532.1"/>
    <property type="molecule type" value="Genomic_DNA"/>
</dbReference>
<keyword evidence="7 9" id="KW-1133">Transmembrane helix</keyword>
<evidence type="ECO:0000256" key="5">
    <source>
        <dbReference type="ARBA" id="ARBA00022573"/>
    </source>
</evidence>
<feature type="transmembrane region" description="Helical" evidence="9">
    <location>
        <begin position="58"/>
        <end position="76"/>
    </location>
</feature>